<comment type="subcellular location">
    <subcellularLocation>
        <location evidence="2 8">Endoplasmic reticulum membrane</location>
        <topology evidence="2 8">Multi-pass membrane protein</topology>
    </subcellularLocation>
</comment>
<reference evidence="9 10" key="1">
    <citation type="journal article" date="2024" name="Nat. Commun.">
        <title>Phylogenomics reveals the evolutionary origins of lichenization in chlorophyte algae.</title>
        <authorList>
            <person name="Puginier C."/>
            <person name="Libourel C."/>
            <person name="Otte J."/>
            <person name="Skaloud P."/>
            <person name="Haon M."/>
            <person name="Grisel S."/>
            <person name="Petersen M."/>
            <person name="Berrin J.G."/>
            <person name="Delaux P.M."/>
            <person name="Dal Grande F."/>
            <person name="Keller J."/>
        </authorList>
    </citation>
    <scope>NUCLEOTIDE SEQUENCE [LARGE SCALE GENOMIC DNA]</scope>
    <source>
        <strain evidence="9 10">SAG 216-7</strain>
    </source>
</reference>
<keyword evidence="5 8" id="KW-0256">Endoplasmic reticulum</keyword>
<name>A0ABR2Z3E6_9CHLO</name>
<keyword evidence="7 8" id="KW-0472">Membrane</keyword>
<dbReference type="EMBL" id="JALJOT010000001">
    <property type="protein sequence ID" value="KAK9918461.1"/>
    <property type="molecule type" value="Genomic_DNA"/>
</dbReference>
<dbReference type="Proteomes" id="UP001491310">
    <property type="component" value="Unassembled WGS sequence"/>
</dbReference>
<keyword evidence="4 8" id="KW-0812">Transmembrane</keyword>
<evidence type="ECO:0000313" key="10">
    <source>
        <dbReference type="Proteomes" id="UP001491310"/>
    </source>
</evidence>
<evidence type="ECO:0000256" key="8">
    <source>
        <dbReference type="RuleBase" id="RU363059"/>
    </source>
</evidence>
<dbReference type="InterPro" id="IPR007599">
    <property type="entry name" value="DER1"/>
</dbReference>
<evidence type="ECO:0000256" key="4">
    <source>
        <dbReference type="ARBA" id="ARBA00022692"/>
    </source>
</evidence>
<evidence type="ECO:0000313" key="9">
    <source>
        <dbReference type="EMBL" id="KAK9918461.1"/>
    </source>
</evidence>
<comment type="similarity">
    <text evidence="3 8">Belongs to the derlin family.</text>
</comment>
<feature type="transmembrane region" description="Helical" evidence="8">
    <location>
        <begin position="147"/>
        <end position="169"/>
    </location>
</feature>
<evidence type="ECO:0000256" key="1">
    <source>
        <dbReference type="ARBA" id="ARBA00003292"/>
    </source>
</evidence>
<dbReference type="InterPro" id="IPR035952">
    <property type="entry name" value="Rhomboid-like_sf"/>
</dbReference>
<dbReference type="Pfam" id="PF04511">
    <property type="entry name" value="DER1"/>
    <property type="match status" value="1"/>
</dbReference>
<accession>A0ABR2Z3E6</accession>
<protein>
    <recommendedName>
        <fullName evidence="8">Derlin</fullName>
    </recommendedName>
</protein>
<keyword evidence="10" id="KW-1185">Reference proteome</keyword>
<keyword evidence="6 8" id="KW-1133">Transmembrane helix</keyword>
<feature type="transmembrane region" description="Helical" evidence="8">
    <location>
        <begin position="26"/>
        <end position="51"/>
    </location>
</feature>
<evidence type="ECO:0000256" key="7">
    <source>
        <dbReference type="ARBA" id="ARBA00023136"/>
    </source>
</evidence>
<feature type="transmembrane region" description="Helical" evidence="8">
    <location>
        <begin position="63"/>
        <end position="83"/>
    </location>
</feature>
<feature type="transmembrane region" description="Helical" evidence="8">
    <location>
        <begin position="103"/>
        <end position="126"/>
    </location>
</feature>
<comment type="function">
    <text evidence="1">May be involved in the degradation process of specific misfolded endoplasmic reticulum (ER) luminal proteins.</text>
</comment>
<comment type="function">
    <text evidence="8">May be involved in the degradation of misfolded endoplasmic reticulum (ER) luminal proteins.</text>
</comment>
<evidence type="ECO:0000256" key="3">
    <source>
        <dbReference type="ARBA" id="ARBA00008917"/>
    </source>
</evidence>
<dbReference type="SUPFAM" id="SSF144091">
    <property type="entry name" value="Rhomboid-like"/>
    <property type="match status" value="1"/>
</dbReference>
<evidence type="ECO:0000256" key="5">
    <source>
        <dbReference type="ARBA" id="ARBA00022824"/>
    </source>
</evidence>
<gene>
    <name evidence="9" type="ORF">WJX75_004227</name>
</gene>
<organism evidence="9 10">
    <name type="scientific">Coccomyxa subellipsoidea</name>
    <dbReference type="NCBI Taxonomy" id="248742"/>
    <lineage>
        <taxon>Eukaryota</taxon>
        <taxon>Viridiplantae</taxon>
        <taxon>Chlorophyta</taxon>
        <taxon>core chlorophytes</taxon>
        <taxon>Trebouxiophyceae</taxon>
        <taxon>Trebouxiophyceae incertae sedis</taxon>
        <taxon>Coccomyxaceae</taxon>
        <taxon>Coccomyxa</taxon>
    </lineage>
</organism>
<evidence type="ECO:0000256" key="2">
    <source>
        <dbReference type="ARBA" id="ARBA00004477"/>
    </source>
</evidence>
<proteinExistence type="inferred from homology"/>
<evidence type="ECO:0000256" key="6">
    <source>
        <dbReference type="ARBA" id="ARBA00022989"/>
    </source>
</evidence>
<dbReference type="PANTHER" id="PTHR11009">
    <property type="entry name" value="DER1-LIKE PROTEIN, DERLIN"/>
    <property type="match status" value="1"/>
</dbReference>
<sequence>MPPNVHQGFGSSPADWYNTLPPIIRLYGTACVATTVAVTLGLINPMSLVLFWPFVLKGQIWRLFANFLFLGKPSINFLLKMLWLIQYGVPLEKVTYQFSTADFVYMMLFGMVSLLGASVLVPVRLLGPSLIFMLTYVWSRNFPTSNVSLMGLVSIQAFYLPFALMGLSLAMGGDWMSDLLGILVGHLYYFLKELHPAAGGARLLETPTWLKRALLNARIGTVPVREVPMQHPSDARFRAFAGRGRRLND</sequence>
<comment type="caution">
    <text evidence="9">The sequence shown here is derived from an EMBL/GenBank/DDBJ whole genome shotgun (WGS) entry which is preliminary data.</text>
</comment>